<dbReference type="Proteomes" id="UP000176864">
    <property type="component" value="Unassembled WGS sequence"/>
</dbReference>
<accession>A0A1F5NLM6</accession>
<organism evidence="1 2">
    <name type="scientific">Candidatus Doudnabacteria bacterium RIFCSPHIGHO2_01_FULL_46_14</name>
    <dbReference type="NCBI Taxonomy" id="1817824"/>
    <lineage>
        <taxon>Bacteria</taxon>
        <taxon>Candidatus Doudnaibacteriota</taxon>
    </lineage>
</organism>
<sequence>MRRDISWQFLRVALFVLSVFVGIQFGKSLQKQNAQAQIAKPVSVSFTIQVPPHVAAQIAEQFVRQNER</sequence>
<dbReference type="AlphaFoldDB" id="A0A1F5NLM6"/>
<reference evidence="1 2" key="1">
    <citation type="journal article" date="2016" name="Nat. Commun.">
        <title>Thousands of microbial genomes shed light on interconnected biogeochemical processes in an aquifer system.</title>
        <authorList>
            <person name="Anantharaman K."/>
            <person name="Brown C.T."/>
            <person name="Hug L.A."/>
            <person name="Sharon I."/>
            <person name="Castelle C.J."/>
            <person name="Probst A.J."/>
            <person name="Thomas B.C."/>
            <person name="Singh A."/>
            <person name="Wilkins M.J."/>
            <person name="Karaoz U."/>
            <person name="Brodie E.L."/>
            <person name="Williams K.H."/>
            <person name="Hubbard S.S."/>
            <person name="Banfield J.F."/>
        </authorList>
    </citation>
    <scope>NUCLEOTIDE SEQUENCE [LARGE SCALE GENOMIC DNA]</scope>
</reference>
<evidence type="ECO:0000313" key="1">
    <source>
        <dbReference type="EMBL" id="OGE78290.1"/>
    </source>
</evidence>
<gene>
    <name evidence="1" type="ORF">A2751_04025</name>
</gene>
<name>A0A1F5NLM6_9BACT</name>
<dbReference type="EMBL" id="MFEK01000014">
    <property type="protein sequence ID" value="OGE78290.1"/>
    <property type="molecule type" value="Genomic_DNA"/>
</dbReference>
<protein>
    <submittedName>
        <fullName evidence="1">Uncharacterized protein</fullName>
    </submittedName>
</protein>
<proteinExistence type="predicted"/>
<comment type="caution">
    <text evidence="1">The sequence shown here is derived from an EMBL/GenBank/DDBJ whole genome shotgun (WGS) entry which is preliminary data.</text>
</comment>
<evidence type="ECO:0000313" key="2">
    <source>
        <dbReference type="Proteomes" id="UP000176864"/>
    </source>
</evidence>
<dbReference type="STRING" id="1817824.A2751_04025"/>